<gene>
    <name evidence="1" type="ORF">S01H1_16667</name>
</gene>
<comment type="caution">
    <text evidence="1">The sequence shown here is derived from an EMBL/GenBank/DDBJ whole genome shotgun (WGS) entry which is preliminary data.</text>
</comment>
<evidence type="ECO:0000313" key="1">
    <source>
        <dbReference type="EMBL" id="GAF67277.1"/>
    </source>
</evidence>
<feature type="non-terminal residue" evidence="1">
    <location>
        <position position="100"/>
    </location>
</feature>
<sequence>MLDDALFTPNFEGLLIAHKKEKAEEIFDKIIQFTWRSLRQEIKDKLWTVETDRANKLKFNFPQNENSGIAVSSSGRSGTYSRIHISEFAKLCKTFPQRAS</sequence>
<proteinExistence type="predicted"/>
<dbReference type="EMBL" id="BARS01008781">
    <property type="protein sequence ID" value="GAF67277.1"/>
    <property type="molecule type" value="Genomic_DNA"/>
</dbReference>
<organism evidence="1">
    <name type="scientific">marine sediment metagenome</name>
    <dbReference type="NCBI Taxonomy" id="412755"/>
    <lineage>
        <taxon>unclassified sequences</taxon>
        <taxon>metagenomes</taxon>
        <taxon>ecological metagenomes</taxon>
    </lineage>
</organism>
<reference evidence="1" key="1">
    <citation type="journal article" date="2014" name="Front. Microbiol.">
        <title>High frequency of phylogenetically diverse reductive dehalogenase-homologous genes in deep subseafloor sedimentary metagenomes.</title>
        <authorList>
            <person name="Kawai M."/>
            <person name="Futagami T."/>
            <person name="Toyoda A."/>
            <person name="Takaki Y."/>
            <person name="Nishi S."/>
            <person name="Hori S."/>
            <person name="Arai W."/>
            <person name="Tsubouchi T."/>
            <person name="Morono Y."/>
            <person name="Uchiyama I."/>
            <person name="Ito T."/>
            <person name="Fujiyama A."/>
            <person name="Inagaki F."/>
            <person name="Takami H."/>
        </authorList>
    </citation>
    <scope>NUCLEOTIDE SEQUENCE</scope>
    <source>
        <strain evidence="1">Expedition CK06-06</strain>
    </source>
</reference>
<dbReference type="Gene3D" id="3.40.50.300">
    <property type="entry name" value="P-loop containing nucleotide triphosphate hydrolases"/>
    <property type="match status" value="1"/>
</dbReference>
<protein>
    <submittedName>
        <fullName evidence="1">Uncharacterized protein</fullName>
    </submittedName>
</protein>
<name>X0RU45_9ZZZZ</name>
<accession>X0RU45</accession>
<dbReference type="InterPro" id="IPR027417">
    <property type="entry name" value="P-loop_NTPase"/>
</dbReference>
<dbReference type="AlphaFoldDB" id="X0RU45"/>